<dbReference type="Gene3D" id="3.40.50.150">
    <property type="entry name" value="Vaccinia Virus protein VP39"/>
    <property type="match status" value="1"/>
</dbReference>
<keyword evidence="2" id="KW-0808">Transferase</keyword>
<feature type="non-terminal residue" evidence="2">
    <location>
        <position position="1"/>
    </location>
</feature>
<keyword evidence="2" id="KW-0489">Methyltransferase</keyword>
<evidence type="ECO:0000259" key="1">
    <source>
        <dbReference type="Pfam" id="PF08241"/>
    </source>
</evidence>
<dbReference type="GO" id="GO:0008757">
    <property type="term" value="F:S-adenosylmethionine-dependent methyltransferase activity"/>
    <property type="evidence" value="ECO:0007669"/>
    <property type="project" value="InterPro"/>
</dbReference>
<feature type="non-terminal residue" evidence="2">
    <location>
        <position position="112"/>
    </location>
</feature>
<accession>T1D3N8</accession>
<evidence type="ECO:0000313" key="2">
    <source>
        <dbReference type="EMBL" id="EQD76124.1"/>
    </source>
</evidence>
<comment type="caution">
    <text evidence="2">The sequence shown here is derived from an EMBL/GenBank/DDBJ whole genome shotgun (WGS) entry which is preliminary data.</text>
</comment>
<dbReference type="InterPro" id="IPR013216">
    <property type="entry name" value="Methyltransf_11"/>
</dbReference>
<feature type="domain" description="Methyltransferase type 11" evidence="1">
    <location>
        <begin position="4"/>
        <end position="67"/>
    </location>
</feature>
<protein>
    <submittedName>
        <fullName evidence="2">Methyltransferase type 11 domain protein</fullName>
        <ecNumber evidence="2">2.1.1.-</ecNumber>
    </submittedName>
</protein>
<name>T1D3N8_9ZZZZ</name>
<dbReference type="EMBL" id="AUZY01001131">
    <property type="protein sequence ID" value="EQD76124.1"/>
    <property type="molecule type" value="Genomic_DNA"/>
</dbReference>
<reference evidence="2" key="1">
    <citation type="submission" date="2013-08" db="EMBL/GenBank/DDBJ databases">
        <authorList>
            <person name="Mendez C."/>
            <person name="Richter M."/>
            <person name="Ferrer M."/>
            <person name="Sanchez J."/>
        </authorList>
    </citation>
    <scope>NUCLEOTIDE SEQUENCE</scope>
</reference>
<organism evidence="2">
    <name type="scientific">mine drainage metagenome</name>
    <dbReference type="NCBI Taxonomy" id="410659"/>
    <lineage>
        <taxon>unclassified sequences</taxon>
        <taxon>metagenomes</taxon>
        <taxon>ecological metagenomes</taxon>
    </lineage>
</organism>
<proteinExistence type="predicted"/>
<sequence>FFLFTGVDLSIKMMERAKDKGIENLVIGDARKLPFLDKTFDTSTSVHVFHLVNDRRQMMLEAARVSRKFIMSLVNETNRERQEGNSRRSMVWEIYLETREEYGYPLEPSKRS</sequence>
<dbReference type="AlphaFoldDB" id="T1D3N8"/>
<dbReference type="EC" id="2.1.1.-" evidence="2"/>
<dbReference type="Pfam" id="PF08241">
    <property type="entry name" value="Methyltransf_11"/>
    <property type="match status" value="1"/>
</dbReference>
<reference evidence="2" key="2">
    <citation type="journal article" date="2014" name="ISME J.">
        <title>Microbial stratification in low pH oxic and suboxic macroscopic growths along an acid mine drainage.</title>
        <authorList>
            <person name="Mendez-Garcia C."/>
            <person name="Mesa V."/>
            <person name="Sprenger R.R."/>
            <person name="Richter M."/>
            <person name="Diez M.S."/>
            <person name="Solano J."/>
            <person name="Bargiela R."/>
            <person name="Golyshina O.V."/>
            <person name="Manteca A."/>
            <person name="Ramos J.L."/>
            <person name="Gallego J.R."/>
            <person name="Llorente I."/>
            <person name="Martins Dos Santos V.A."/>
            <person name="Jensen O.N."/>
            <person name="Pelaez A.I."/>
            <person name="Sanchez J."/>
            <person name="Ferrer M."/>
        </authorList>
    </citation>
    <scope>NUCLEOTIDE SEQUENCE</scope>
</reference>
<dbReference type="GO" id="GO:0032259">
    <property type="term" value="P:methylation"/>
    <property type="evidence" value="ECO:0007669"/>
    <property type="project" value="UniProtKB-KW"/>
</dbReference>
<gene>
    <name evidence="2" type="ORF">B1B_01899</name>
</gene>
<dbReference type="SUPFAM" id="SSF53335">
    <property type="entry name" value="S-adenosyl-L-methionine-dependent methyltransferases"/>
    <property type="match status" value="1"/>
</dbReference>
<dbReference type="InterPro" id="IPR029063">
    <property type="entry name" value="SAM-dependent_MTases_sf"/>
</dbReference>